<dbReference type="AlphaFoldDB" id="A0A328D360"/>
<keyword evidence="2" id="KW-1185">Reference proteome</keyword>
<gene>
    <name evidence="1" type="ORF">DM860_008315</name>
</gene>
<organism evidence="1 2">
    <name type="scientific">Cuscuta australis</name>
    <dbReference type="NCBI Taxonomy" id="267555"/>
    <lineage>
        <taxon>Eukaryota</taxon>
        <taxon>Viridiplantae</taxon>
        <taxon>Streptophyta</taxon>
        <taxon>Embryophyta</taxon>
        <taxon>Tracheophyta</taxon>
        <taxon>Spermatophyta</taxon>
        <taxon>Magnoliopsida</taxon>
        <taxon>eudicotyledons</taxon>
        <taxon>Gunneridae</taxon>
        <taxon>Pentapetalae</taxon>
        <taxon>asterids</taxon>
        <taxon>lamiids</taxon>
        <taxon>Solanales</taxon>
        <taxon>Convolvulaceae</taxon>
        <taxon>Cuscuteae</taxon>
        <taxon>Cuscuta</taxon>
        <taxon>Cuscuta subgen. Grammica</taxon>
        <taxon>Cuscuta sect. Cleistogrammica</taxon>
    </lineage>
</organism>
<dbReference type="Proteomes" id="UP000249390">
    <property type="component" value="Unassembled WGS sequence"/>
</dbReference>
<dbReference type="EMBL" id="NQVE01000195">
    <property type="protein sequence ID" value="RAL40175.1"/>
    <property type="molecule type" value="Genomic_DNA"/>
</dbReference>
<evidence type="ECO:0000313" key="1">
    <source>
        <dbReference type="EMBL" id="RAL40175.1"/>
    </source>
</evidence>
<accession>A0A328D360</accession>
<evidence type="ECO:0000313" key="2">
    <source>
        <dbReference type="Proteomes" id="UP000249390"/>
    </source>
</evidence>
<sequence>MMAINSCSHYINNVAAVEIHSFKIVFGKGCFTGRLFYWTKGSPNHLSGLSKKLHLNKRVAVIEIIWCIMLTLNYPLHQNLHRFMGVVFKHLLVCGDNVKLLLRQK</sequence>
<proteinExistence type="predicted"/>
<comment type="caution">
    <text evidence="1">The sequence shown here is derived from an EMBL/GenBank/DDBJ whole genome shotgun (WGS) entry which is preliminary data.</text>
</comment>
<reference evidence="1 2" key="1">
    <citation type="submission" date="2018-06" db="EMBL/GenBank/DDBJ databases">
        <title>The Genome of Cuscuta australis (Dodder) Provides Insight into the Evolution of Plant Parasitism.</title>
        <authorList>
            <person name="Liu H."/>
        </authorList>
    </citation>
    <scope>NUCLEOTIDE SEQUENCE [LARGE SCALE GENOMIC DNA]</scope>
    <source>
        <strain evidence="2">cv. Yunnan</strain>
        <tissue evidence="1">Vines</tissue>
    </source>
</reference>
<name>A0A328D360_9ASTE</name>
<protein>
    <submittedName>
        <fullName evidence="1">Uncharacterized protein</fullName>
    </submittedName>
</protein>